<keyword evidence="2" id="KW-1185">Reference proteome</keyword>
<organism evidence="1 2">
    <name type="scientific">Holothuria leucospilota</name>
    <name type="common">Black long sea cucumber</name>
    <name type="synonym">Mertensiothuria leucospilota</name>
    <dbReference type="NCBI Taxonomy" id="206669"/>
    <lineage>
        <taxon>Eukaryota</taxon>
        <taxon>Metazoa</taxon>
        <taxon>Echinodermata</taxon>
        <taxon>Eleutherozoa</taxon>
        <taxon>Echinozoa</taxon>
        <taxon>Holothuroidea</taxon>
        <taxon>Aspidochirotacea</taxon>
        <taxon>Aspidochirotida</taxon>
        <taxon>Holothuriidae</taxon>
        <taxon>Holothuria</taxon>
    </lineage>
</organism>
<accession>A0A9Q0YK86</accession>
<protein>
    <submittedName>
        <fullName evidence="1">Uncharacterized protein</fullName>
    </submittedName>
</protein>
<reference evidence="1" key="1">
    <citation type="submission" date="2021-10" db="EMBL/GenBank/DDBJ databases">
        <title>Tropical sea cucumber genome reveals ecological adaptation and Cuvierian tubules defense mechanism.</title>
        <authorList>
            <person name="Chen T."/>
        </authorList>
    </citation>
    <scope>NUCLEOTIDE SEQUENCE</scope>
    <source>
        <strain evidence="1">Nanhai2018</strain>
        <tissue evidence="1">Muscle</tissue>
    </source>
</reference>
<dbReference type="EMBL" id="JAIZAY010000020">
    <property type="protein sequence ID" value="KAJ8022931.1"/>
    <property type="molecule type" value="Genomic_DNA"/>
</dbReference>
<evidence type="ECO:0000313" key="2">
    <source>
        <dbReference type="Proteomes" id="UP001152320"/>
    </source>
</evidence>
<proteinExistence type="predicted"/>
<dbReference type="OrthoDB" id="427960at2759"/>
<dbReference type="Proteomes" id="UP001152320">
    <property type="component" value="Chromosome 20"/>
</dbReference>
<evidence type="ECO:0000313" key="1">
    <source>
        <dbReference type="EMBL" id="KAJ8022931.1"/>
    </source>
</evidence>
<dbReference type="AlphaFoldDB" id="A0A9Q0YK86"/>
<comment type="caution">
    <text evidence="1">The sequence shown here is derived from an EMBL/GenBank/DDBJ whole genome shotgun (WGS) entry which is preliminary data.</text>
</comment>
<sequence length="80" mass="9068">MSSSEPLDAYIHDIEELCERLQKTAKEKMTIFVRGLVPDLRRHVIQRDPGSWSDAVHATRLAQEASTLDHAVSSQKPTLR</sequence>
<name>A0A9Q0YK86_HOLLE</name>
<gene>
    <name evidence="1" type="ORF">HOLleu_37969</name>
</gene>